<evidence type="ECO:0000313" key="1">
    <source>
        <dbReference type="EMBL" id="KAI8557110.1"/>
    </source>
</evidence>
<dbReference type="EMBL" id="CM046392">
    <property type="protein sequence ID" value="KAI8557110.1"/>
    <property type="molecule type" value="Genomic_DNA"/>
</dbReference>
<evidence type="ECO:0000313" key="2">
    <source>
        <dbReference type="Proteomes" id="UP001062846"/>
    </source>
</evidence>
<dbReference type="Proteomes" id="UP001062846">
    <property type="component" value="Chromosome 5"/>
</dbReference>
<comment type="caution">
    <text evidence="1">The sequence shown here is derived from an EMBL/GenBank/DDBJ whole genome shotgun (WGS) entry which is preliminary data.</text>
</comment>
<gene>
    <name evidence="1" type="ORF">RHMOL_Rhmol05G0309500</name>
</gene>
<accession>A0ACC0NV72</accession>
<sequence>MIVLKGSVPMAFGGTVQPADVNKNLSAAISAILATKLYVPKLRFFLRFYDTKPSYITAFNYH</sequence>
<name>A0ACC0NV72_RHOML</name>
<proteinExistence type="predicted"/>
<reference evidence="1" key="1">
    <citation type="submission" date="2022-02" db="EMBL/GenBank/DDBJ databases">
        <title>Plant Genome Project.</title>
        <authorList>
            <person name="Zhang R.-G."/>
        </authorList>
    </citation>
    <scope>NUCLEOTIDE SEQUENCE</scope>
    <source>
        <strain evidence="1">AT1</strain>
    </source>
</reference>
<organism evidence="1 2">
    <name type="scientific">Rhododendron molle</name>
    <name type="common">Chinese azalea</name>
    <name type="synonym">Azalea mollis</name>
    <dbReference type="NCBI Taxonomy" id="49168"/>
    <lineage>
        <taxon>Eukaryota</taxon>
        <taxon>Viridiplantae</taxon>
        <taxon>Streptophyta</taxon>
        <taxon>Embryophyta</taxon>
        <taxon>Tracheophyta</taxon>
        <taxon>Spermatophyta</taxon>
        <taxon>Magnoliopsida</taxon>
        <taxon>eudicotyledons</taxon>
        <taxon>Gunneridae</taxon>
        <taxon>Pentapetalae</taxon>
        <taxon>asterids</taxon>
        <taxon>Ericales</taxon>
        <taxon>Ericaceae</taxon>
        <taxon>Ericoideae</taxon>
        <taxon>Rhodoreae</taxon>
        <taxon>Rhododendron</taxon>
    </lineage>
</organism>
<keyword evidence="2" id="KW-1185">Reference proteome</keyword>
<protein>
    <submittedName>
        <fullName evidence="1">Uncharacterized protein</fullName>
    </submittedName>
</protein>